<evidence type="ECO:0000256" key="1">
    <source>
        <dbReference type="SAM" id="MobiDB-lite"/>
    </source>
</evidence>
<dbReference type="Proteomes" id="UP000001307">
    <property type="component" value="Unassembled WGS sequence"/>
</dbReference>
<gene>
    <name evidence="3" type="ORF">GSOID_T00004154001</name>
    <name evidence="4" type="ORF">GSOID_T00018275001</name>
    <name evidence="5" type="ORF">GSOID_T00026516001</name>
</gene>
<evidence type="ECO:0000313" key="3">
    <source>
        <dbReference type="EMBL" id="CBY08145.1"/>
    </source>
</evidence>
<evidence type="ECO:0008006" key="7">
    <source>
        <dbReference type="Google" id="ProtNLM"/>
    </source>
</evidence>
<feature type="signal peptide" evidence="2">
    <location>
        <begin position="1"/>
        <end position="16"/>
    </location>
</feature>
<evidence type="ECO:0000313" key="6">
    <source>
        <dbReference type="Proteomes" id="UP000001307"/>
    </source>
</evidence>
<dbReference type="Proteomes" id="UP000011014">
    <property type="component" value="Unassembled WGS sequence"/>
</dbReference>
<evidence type="ECO:0000256" key="2">
    <source>
        <dbReference type="SAM" id="SignalP"/>
    </source>
</evidence>
<dbReference type="EMBL" id="FN657509">
    <property type="protein sequence ID" value="CBY42789.1"/>
    <property type="molecule type" value="Genomic_DNA"/>
</dbReference>
<dbReference type="EMBL" id="FN654275">
    <property type="protein sequence ID" value="CBY30409.1"/>
    <property type="molecule type" value="Genomic_DNA"/>
</dbReference>
<accession>E4X8N2</accession>
<organism evidence="3">
    <name type="scientific">Oikopleura dioica</name>
    <name type="common">Tunicate</name>
    <dbReference type="NCBI Taxonomy" id="34765"/>
    <lineage>
        <taxon>Eukaryota</taxon>
        <taxon>Metazoa</taxon>
        <taxon>Chordata</taxon>
        <taxon>Tunicata</taxon>
        <taxon>Appendicularia</taxon>
        <taxon>Copelata</taxon>
        <taxon>Oikopleuridae</taxon>
        <taxon>Oikopleura</taxon>
    </lineage>
</organism>
<feature type="compositionally biased region" description="Basic and acidic residues" evidence="1">
    <location>
        <begin position="24"/>
        <end position="34"/>
    </location>
</feature>
<dbReference type="InParanoid" id="E4X8N2"/>
<protein>
    <recommendedName>
        <fullName evidence="7">Gla domain-containing protein</fullName>
    </recommendedName>
</protein>
<keyword evidence="6" id="KW-1185">Reference proteome</keyword>
<proteinExistence type="predicted"/>
<feature type="compositionally biased region" description="Polar residues" evidence="1">
    <location>
        <begin position="35"/>
        <end position="55"/>
    </location>
</feature>
<feature type="region of interest" description="Disordered" evidence="1">
    <location>
        <begin position="24"/>
        <end position="59"/>
    </location>
</feature>
<dbReference type="OrthoDB" id="10516684at2759"/>
<evidence type="ECO:0000313" key="5">
    <source>
        <dbReference type="EMBL" id="CBY42789.1"/>
    </source>
</evidence>
<feature type="chain" id="PRO_5007653955" description="Gla domain-containing protein" evidence="2">
    <location>
        <begin position="17"/>
        <end position="116"/>
    </location>
</feature>
<keyword evidence="2" id="KW-0732">Signal</keyword>
<evidence type="ECO:0000313" key="4">
    <source>
        <dbReference type="EMBL" id="CBY30409.1"/>
    </source>
</evidence>
<sequence>MMILSVVLLGFQVVSGYNVMRTTDSHDQPDDRWFRSNSRRSAQTPKSHDQNQFNAFQPRYRDNTQQRFSRYQSAIILSDEECLELIKSEFRRGKYGNPLEECEKIHDLVMKVIGRS</sequence>
<dbReference type="EMBL" id="FN653029">
    <property type="protein sequence ID" value="CBY08145.1"/>
    <property type="molecule type" value="Genomic_DNA"/>
</dbReference>
<name>E4X8N2_OIKDI</name>
<reference evidence="3" key="1">
    <citation type="journal article" date="2010" name="Science">
        <title>Plasticity of animal genome architecture unmasked by rapid evolution of a pelagic tunicate.</title>
        <authorList>
            <person name="Denoeud F."/>
            <person name="Henriet S."/>
            <person name="Mungpakdee S."/>
            <person name="Aury J.M."/>
            <person name="Da Silva C."/>
            <person name="Brinkmann H."/>
            <person name="Mikhaleva J."/>
            <person name="Olsen L.C."/>
            <person name="Jubin C."/>
            <person name="Canestro C."/>
            <person name="Bouquet J.M."/>
            <person name="Danks G."/>
            <person name="Poulain J."/>
            <person name="Campsteijn C."/>
            <person name="Adamski M."/>
            <person name="Cross I."/>
            <person name="Yadetie F."/>
            <person name="Muffato M."/>
            <person name="Louis A."/>
            <person name="Butcher S."/>
            <person name="Tsagkogeorga G."/>
            <person name="Konrad A."/>
            <person name="Singh S."/>
            <person name="Jensen M.F."/>
            <person name="Cong E.H."/>
            <person name="Eikeseth-Otteraa H."/>
            <person name="Noel B."/>
            <person name="Anthouard V."/>
            <person name="Porcel B.M."/>
            <person name="Kachouri-Lafond R."/>
            <person name="Nishino A."/>
            <person name="Ugolini M."/>
            <person name="Chourrout P."/>
            <person name="Nishida H."/>
            <person name="Aasland R."/>
            <person name="Huzurbazar S."/>
            <person name="Westhof E."/>
            <person name="Delsuc F."/>
            <person name="Lehrach H."/>
            <person name="Reinhardt R."/>
            <person name="Weissenbach J."/>
            <person name="Roy S.W."/>
            <person name="Artiguenave F."/>
            <person name="Postlethwait J.H."/>
            <person name="Manak J.R."/>
            <person name="Thompson E.M."/>
            <person name="Jaillon O."/>
            <person name="Du Pasquier L."/>
            <person name="Boudinot P."/>
            <person name="Liberles D.A."/>
            <person name="Volff J.N."/>
            <person name="Philippe H."/>
            <person name="Lenhard B."/>
            <person name="Roest Crollius H."/>
            <person name="Wincker P."/>
            <person name="Chourrout D."/>
        </authorList>
    </citation>
    <scope>NUCLEOTIDE SEQUENCE [LARGE SCALE GENOMIC DNA]</scope>
</reference>
<dbReference type="AlphaFoldDB" id="E4X8N2"/>